<evidence type="ECO:0000256" key="2">
    <source>
        <dbReference type="ARBA" id="ARBA00012754"/>
    </source>
</evidence>
<organism evidence="6">
    <name type="scientific">Herbiconiux sp. A18JL235</name>
    <dbReference type="NCBI Taxonomy" id="3152363"/>
    <lineage>
        <taxon>Bacteria</taxon>
        <taxon>Bacillati</taxon>
        <taxon>Actinomycetota</taxon>
        <taxon>Actinomycetes</taxon>
        <taxon>Micrococcales</taxon>
        <taxon>Microbacteriaceae</taxon>
        <taxon>Herbiconiux</taxon>
    </lineage>
</organism>
<reference evidence="6" key="1">
    <citation type="submission" date="2024-05" db="EMBL/GenBank/DDBJ databases">
        <title>Herbiconiux sp. A18JL235.</title>
        <authorList>
            <person name="Zhang G."/>
        </authorList>
    </citation>
    <scope>NUCLEOTIDE SEQUENCE</scope>
    <source>
        <strain evidence="6">A18JL235</strain>
    </source>
</reference>
<dbReference type="SUPFAM" id="SSF49785">
    <property type="entry name" value="Galactose-binding domain-like"/>
    <property type="match status" value="1"/>
</dbReference>
<dbReference type="PANTHER" id="PTHR43730:SF1">
    <property type="entry name" value="BETA-MANNOSIDASE"/>
    <property type="match status" value="1"/>
</dbReference>
<name>A0AB39BFS7_9MICO</name>
<evidence type="ECO:0000313" key="6">
    <source>
        <dbReference type="EMBL" id="XDI05235.1"/>
    </source>
</evidence>
<dbReference type="EC" id="3.2.1.25" evidence="2"/>
<dbReference type="InterPro" id="IPR050887">
    <property type="entry name" value="Beta-mannosidase_GH2"/>
</dbReference>
<keyword evidence="3 6" id="KW-0378">Hydrolase</keyword>
<dbReference type="Gene3D" id="3.20.20.80">
    <property type="entry name" value="Glycosidases"/>
    <property type="match status" value="1"/>
</dbReference>
<gene>
    <name evidence="6" type="ORF">ABFY20_18240</name>
</gene>
<dbReference type="AlphaFoldDB" id="A0AB39BFS7"/>
<dbReference type="Pfam" id="PF22666">
    <property type="entry name" value="Glyco_hydro_2_N2"/>
    <property type="match status" value="1"/>
</dbReference>
<dbReference type="FunFam" id="3.20.20.80:FF:000050">
    <property type="entry name" value="Beta-mannosidase B"/>
    <property type="match status" value="1"/>
</dbReference>
<dbReference type="SUPFAM" id="SSF49303">
    <property type="entry name" value="beta-Galactosidase/glucuronidase domain"/>
    <property type="match status" value="1"/>
</dbReference>
<feature type="domain" description="Beta-mannosidase-like galactose-binding" evidence="5">
    <location>
        <begin position="31"/>
        <end position="184"/>
    </location>
</feature>
<dbReference type="Gene3D" id="2.60.40.10">
    <property type="entry name" value="Immunoglobulins"/>
    <property type="match status" value="1"/>
</dbReference>
<dbReference type="EMBL" id="CP162511">
    <property type="protein sequence ID" value="XDI05235.1"/>
    <property type="molecule type" value="Genomic_DNA"/>
</dbReference>
<evidence type="ECO:0000256" key="1">
    <source>
        <dbReference type="ARBA" id="ARBA00000829"/>
    </source>
</evidence>
<dbReference type="InterPro" id="IPR017853">
    <property type="entry name" value="GH"/>
</dbReference>
<dbReference type="GO" id="GO:0005975">
    <property type="term" value="P:carbohydrate metabolic process"/>
    <property type="evidence" value="ECO:0007669"/>
    <property type="project" value="UniProtKB-ARBA"/>
</dbReference>
<proteinExistence type="predicted"/>
<dbReference type="GO" id="GO:0004567">
    <property type="term" value="F:beta-mannosidase activity"/>
    <property type="evidence" value="ECO:0007669"/>
    <property type="project" value="UniProtKB-EC"/>
</dbReference>
<evidence type="ECO:0000256" key="3">
    <source>
        <dbReference type="ARBA" id="ARBA00022801"/>
    </source>
</evidence>
<dbReference type="PANTHER" id="PTHR43730">
    <property type="entry name" value="BETA-MANNOSIDASE"/>
    <property type="match status" value="1"/>
</dbReference>
<sequence>MTFVPLAADWTVHALAGPVPESLHRTLADGITARVPGVVHTDLLAAELIPDPYVDDNESLLAWIGRCTWGYRTAFTWVDDGSERVDLVADGLDTVATVVLNGTTVATTRNQHRSWRWDVRQLLREGGNELEVVFESALDHAEERERVLGVRPHSYVHPFNAIRKTACNFGWDWGPALVTAGIWRRIGLESWSGARIAAVRPIVRGGRASVGRGVAVHVDVERAAAAQRAELELTAEVAGVQACAVLPAGATTAVLDLAVPHAELWWPRGHGEQPRYELVVTAGGDSWARRIGFRSVELDTSPDHEGSAFSLRVNGEAVYVRGANWIPDDTFFSRSTRDSLAARFDDATEAGMNLLRVWGGGIYESEEFYDLADEQGMLVWQDFLLACAAYSEDAELWDEFAAEAREAVARLTAHPSLVLWNGGNENLWGYVDWEWRARLAGMTWGEGYYQELFPAIVAELAPGTPYSAGSPYGFSHYVHPNDPAHGTTHIWDVWNKVDYESYRSYRPRFVSEFGFQGPPAWSTLFSVVHDEPADPFGPTMLVHQKAREGNAKLERGLGAHIARWDSMDDWHWATQLNQARAVAFGIEHFRSLHPLNHGSIVWQLNDCWPVISWAAVDSLGHRKPLWHAMRRVFADRLVTVQPRPSGLVLALHDDAAEAWQTTAVLRRLTLSGEELARTELTLRVPARESLTLPLPPEIALPGDPRHELVVAELGTGERALRWFAEDPELLVARRPYRASAVEAGGGDYRVTVTATEVLKDLTLLVDRVHPDARVDTALVTLLPGETVEFAVQAPEGLDPLAFLHETVVRSANDLVPPRTAVVGGGAPAAREGERMRFSAS</sequence>
<dbReference type="InterPro" id="IPR008979">
    <property type="entry name" value="Galactose-bd-like_sf"/>
</dbReference>
<protein>
    <recommendedName>
        <fullName evidence="2">beta-mannosidase</fullName>
        <ecNumber evidence="2">3.2.1.25</ecNumber>
    </recommendedName>
</protein>
<dbReference type="InterPro" id="IPR013783">
    <property type="entry name" value="Ig-like_fold"/>
</dbReference>
<dbReference type="InterPro" id="IPR036156">
    <property type="entry name" value="Beta-gal/glucu_dom_sf"/>
</dbReference>
<dbReference type="SUPFAM" id="SSF51445">
    <property type="entry name" value="(Trans)glycosidases"/>
    <property type="match status" value="1"/>
</dbReference>
<accession>A0AB39BFS7</accession>
<dbReference type="Gene3D" id="2.60.120.260">
    <property type="entry name" value="Galactose-binding domain-like"/>
    <property type="match status" value="1"/>
</dbReference>
<dbReference type="RefSeq" id="WP_368497619.1">
    <property type="nucleotide sequence ID" value="NZ_CP162511.1"/>
</dbReference>
<comment type="catalytic activity">
    <reaction evidence="1">
        <text>Hydrolysis of terminal, non-reducing beta-D-mannose residues in beta-D-mannosides.</text>
        <dbReference type="EC" id="3.2.1.25"/>
    </reaction>
</comment>
<dbReference type="InterPro" id="IPR054593">
    <property type="entry name" value="Beta-mannosidase-like_N2"/>
</dbReference>
<dbReference type="GO" id="GO:0006516">
    <property type="term" value="P:glycoprotein catabolic process"/>
    <property type="evidence" value="ECO:0007669"/>
    <property type="project" value="TreeGrafter"/>
</dbReference>
<keyword evidence="4" id="KW-0326">Glycosidase</keyword>
<evidence type="ECO:0000259" key="5">
    <source>
        <dbReference type="Pfam" id="PF22666"/>
    </source>
</evidence>
<evidence type="ECO:0000256" key="4">
    <source>
        <dbReference type="ARBA" id="ARBA00023295"/>
    </source>
</evidence>